<gene>
    <name evidence="3" type="ORF">QEH52_13660</name>
</gene>
<name>A0ABU1AWV9_9BACT</name>
<feature type="region of interest" description="Disordered" evidence="1">
    <location>
        <begin position="701"/>
        <end position="725"/>
    </location>
</feature>
<dbReference type="RefSeq" id="WP_308951188.1">
    <property type="nucleotide sequence ID" value="NZ_JARXHW010000034.1"/>
</dbReference>
<evidence type="ECO:0000313" key="4">
    <source>
        <dbReference type="Proteomes" id="UP001225316"/>
    </source>
</evidence>
<reference evidence="3 4" key="1">
    <citation type="submission" date="2023-04" db="EMBL/GenBank/DDBJ databases">
        <title>A novel bacteria isolated from coastal sediment.</title>
        <authorList>
            <person name="Liu X.-J."/>
            <person name="Du Z.-J."/>
        </authorList>
    </citation>
    <scope>NUCLEOTIDE SEQUENCE [LARGE SCALE GENOMIC DNA]</scope>
    <source>
        <strain evidence="3 4">SDUM461003</strain>
    </source>
</reference>
<dbReference type="Proteomes" id="UP001225316">
    <property type="component" value="Unassembled WGS sequence"/>
</dbReference>
<dbReference type="InterPro" id="IPR006626">
    <property type="entry name" value="PbH1"/>
</dbReference>
<evidence type="ECO:0000256" key="2">
    <source>
        <dbReference type="SAM" id="SignalP"/>
    </source>
</evidence>
<dbReference type="Gene3D" id="2.160.20.10">
    <property type="entry name" value="Single-stranded right-handed beta-helix, Pectin lyase-like"/>
    <property type="match status" value="1"/>
</dbReference>
<dbReference type="EMBL" id="JARXHW010000034">
    <property type="protein sequence ID" value="MDQ8208566.1"/>
    <property type="molecule type" value="Genomic_DNA"/>
</dbReference>
<keyword evidence="2" id="KW-0732">Signal</keyword>
<keyword evidence="4" id="KW-1185">Reference proteome</keyword>
<feature type="chain" id="PRO_5047414641" evidence="2">
    <location>
        <begin position="21"/>
        <end position="725"/>
    </location>
</feature>
<dbReference type="Gene3D" id="2.60.120.260">
    <property type="entry name" value="Galactose-binding domain-like"/>
    <property type="match status" value="1"/>
</dbReference>
<dbReference type="InterPro" id="IPR012334">
    <property type="entry name" value="Pectin_lyas_fold"/>
</dbReference>
<dbReference type="InterPro" id="IPR011050">
    <property type="entry name" value="Pectin_lyase_fold/virulence"/>
</dbReference>
<protein>
    <submittedName>
        <fullName evidence="3">Right-handed parallel beta-helix repeat-containing protein</fullName>
    </submittedName>
</protein>
<feature type="region of interest" description="Disordered" evidence="1">
    <location>
        <begin position="405"/>
        <end position="430"/>
    </location>
</feature>
<dbReference type="SMART" id="SM00710">
    <property type="entry name" value="PbH1"/>
    <property type="match status" value="4"/>
</dbReference>
<comment type="caution">
    <text evidence="3">The sequence shown here is derived from an EMBL/GenBank/DDBJ whole genome shotgun (WGS) entry which is preliminary data.</text>
</comment>
<dbReference type="SUPFAM" id="SSF51126">
    <property type="entry name" value="Pectin lyase-like"/>
    <property type="match status" value="1"/>
</dbReference>
<evidence type="ECO:0000313" key="3">
    <source>
        <dbReference type="EMBL" id="MDQ8208566.1"/>
    </source>
</evidence>
<evidence type="ECO:0000256" key="1">
    <source>
        <dbReference type="SAM" id="MobiDB-lite"/>
    </source>
</evidence>
<feature type="signal peptide" evidence="2">
    <location>
        <begin position="1"/>
        <end position="20"/>
    </location>
</feature>
<feature type="compositionally biased region" description="Basic and acidic residues" evidence="1">
    <location>
        <begin position="405"/>
        <end position="418"/>
    </location>
</feature>
<organism evidence="3 4">
    <name type="scientific">Thalassobacterium maritimum</name>
    <dbReference type="NCBI Taxonomy" id="3041265"/>
    <lineage>
        <taxon>Bacteria</taxon>
        <taxon>Pseudomonadati</taxon>
        <taxon>Verrucomicrobiota</taxon>
        <taxon>Opitutia</taxon>
        <taxon>Puniceicoccales</taxon>
        <taxon>Coraliomargaritaceae</taxon>
        <taxon>Thalassobacterium</taxon>
    </lineage>
</organism>
<accession>A0ABU1AWV9</accession>
<sequence>MFKIKTTAFSLSLIASVLSAENMLSNSQFDDWQDGKPSAWTIRSKQEYYAREQETDSAANQVFGVKVVKTSGGYGEVLQKVPVEKNTRYRFTGRVKASMKSSAFFQIKFFSNGKEMSRTNLSSNKGSDWNDVEKVFQTDGADAVAILLRWKQQQEYLDNVIAFDDLTLEKEPPLVYQGEEVAPVAVPTFNSVGLYWKPTGGTASKAVTTHYRAQGSSEWKEALPLWFDANEHPAPYDRHTAEYRGSIVGLDAGTSYQVKLSLDGGAERVFNFVTWSEDFKIARTVELPPAMGEMHRITEGGSEEEGYVLYVPQGGADAVWDAQNAADCNLKVEAPWVIVRGFTLRGGKNHGIVLGDVQNVVIEDCDISGWGATRGNGQAYNLNSAIYSGSKSLKRIVVQNCELHHPRSDSNSWKEKRPGTNSSHPEGPQGITFKGGKGEFVIRNNRIYSDMDHMFNDGMGETSNFGYGGFPNRDSDIYNNFVSHCWDDGLEIEGADINVRVWNNYIDMTYGAIGAAAPSTGPVYFFRNVYGVSRKHSGTDSNSYRGHYLVKLGNEKPHYTRGRMFIFHNTALQPPAFEANSEIKSSGAQSGIVFTSSKKTQQNMTTRNNIIQTRKSGDWAILDQKYTYSNDFDYDFYQGKVRAKEGSEKNAIIGTPVYERAPDGRLWLAPGTPGHDAAVRIPNFNDDYVGTGPDMGAIETGSTQAKPTTWPVFPENYDPSQNSNL</sequence>
<proteinExistence type="predicted"/>